<dbReference type="PANTHER" id="PTHR43179">
    <property type="entry name" value="RHAMNOSYLTRANSFERASE WBBL"/>
    <property type="match status" value="1"/>
</dbReference>
<evidence type="ECO:0000313" key="2">
    <source>
        <dbReference type="EMBL" id="MBT2187504.1"/>
    </source>
</evidence>
<keyword evidence="3" id="KW-1185">Reference proteome</keyword>
<dbReference type="CDD" id="cd04186">
    <property type="entry name" value="GT_2_like_c"/>
    <property type="match status" value="1"/>
</dbReference>
<dbReference type="AlphaFoldDB" id="A0A9X1DCQ6"/>
<comment type="caution">
    <text evidence="2">The sequence shown here is derived from an EMBL/GenBank/DDBJ whole genome shotgun (WGS) entry which is preliminary data.</text>
</comment>
<proteinExistence type="predicted"/>
<dbReference type="InterPro" id="IPR029044">
    <property type="entry name" value="Nucleotide-diphossugar_trans"/>
</dbReference>
<dbReference type="SUPFAM" id="SSF53448">
    <property type="entry name" value="Nucleotide-diphospho-sugar transferases"/>
    <property type="match status" value="2"/>
</dbReference>
<dbReference type="Proteomes" id="UP001138757">
    <property type="component" value="Unassembled WGS sequence"/>
</dbReference>
<name>A0A9X1DCQ6_9SPHN</name>
<dbReference type="InterPro" id="IPR001173">
    <property type="entry name" value="Glyco_trans_2-like"/>
</dbReference>
<feature type="domain" description="Glycosyltransferase 2-like" evidence="1">
    <location>
        <begin position="318"/>
        <end position="438"/>
    </location>
</feature>
<evidence type="ECO:0000259" key="1">
    <source>
        <dbReference type="Pfam" id="PF00535"/>
    </source>
</evidence>
<organism evidence="2 3">
    <name type="scientific">Sphingobium nicotianae</name>
    <dbReference type="NCBI Taxonomy" id="2782607"/>
    <lineage>
        <taxon>Bacteria</taxon>
        <taxon>Pseudomonadati</taxon>
        <taxon>Pseudomonadota</taxon>
        <taxon>Alphaproteobacteria</taxon>
        <taxon>Sphingomonadales</taxon>
        <taxon>Sphingomonadaceae</taxon>
        <taxon>Sphingobium</taxon>
    </lineage>
</organism>
<gene>
    <name evidence="2" type="ORF">KK488_11170</name>
</gene>
<dbReference type="RefSeq" id="WP_214623549.1">
    <property type="nucleotide sequence ID" value="NZ_JAHGAW010000007.1"/>
</dbReference>
<dbReference type="Gene3D" id="3.90.550.10">
    <property type="entry name" value="Spore Coat Polysaccharide Biosynthesis Protein SpsA, Chain A"/>
    <property type="match status" value="2"/>
</dbReference>
<dbReference type="Pfam" id="PF00535">
    <property type="entry name" value="Glycos_transf_2"/>
    <property type="match status" value="1"/>
</dbReference>
<dbReference type="PANTHER" id="PTHR43179:SF7">
    <property type="entry name" value="RHAMNOSYLTRANSFERASE WBBL"/>
    <property type="match status" value="1"/>
</dbReference>
<dbReference type="EMBL" id="JAHGAW010000007">
    <property type="protein sequence ID" value="MBT2187504.1"/>
    <property type="molecule type" value="Genomic_DNA"/>
</dbReference>
<sequence length="588" mass="65364">MSFYTEFFLALLIRPVRALVALYWHATRRRVRARNQLRAIISRSPYVYLRWQKHIEAVGQTLAGASREMAFWHYKPRISIFLHILAETKAADVASSIASIEAQCYPEWELLIVLAPSAERPADILDQRIRCVASPASTDLECLDAVLADALGSHLLPMTPGGRLSPAALFLLLERLKDDPDASIVYGDQDEIDRAGRRQRPWFKPRWNAELFLAQDYLSSACLISLDCARSTIRPVDGVEGAAIYALLLSISALKHAKIIHLAKVIVHLPGIAVSDNQAARVAAVGRHVHAADGKASAGRFGSVKLCWPLPEKPPRVSIVIPTRDQVSLLRACIESVRRNTDYGNYEVLIVDNGSIEKKTKLYLEEVSRHPNFRILDFPGEFNFSAINNYAVAMSAGDYICLLNNDAEAFMPNWLGELMRYAIRDDVGAAGAKLLYPDGSIQHGGVVIGLGNAAGHAHRNLPDDDPGYFARAHVAHFVSAVTAACLVVSKAKFETVGGLDAEGFKVAFNDVDFCLMLERAGWRNVYVPHSVLIHHESKSRGKDDNPAKRSRYLKELDLLQTRWDTIGFHDPLHHPHLDRASETYVIHL</sequence>
<evidence type="ECO:0000313" key="3">
    <source>
        <dbReference type="Proteomes" id="UP001138757"/>
    </source>
</evidence>
<reference evidence="2" key="1">
    <citation type="submission" date="2021-05" db="EMBL/GenBank/DDBJ databases">
        <title>Genome of Sphingobium sp. strain.</title>
        <authorList>
            <person name="Fan R."/>
        </authorList>
    </citation>
    <scope>NUCLEOTIDE SEQUENCE</scope>
    <source>
        <strain evidence="2">H33</strain>
    </source>
</reference>
<protein>
    <submittedName>
        <fullName evidence="2">Glycosyltransferase family 2 protein</fullName>
    </submittedName>
</protein>
<accession>A0A9X1DCQ6</accession>